<evidence type="ECO:0000256" key="1">
    <source>
        <dbReference type="ARBA" id="ARBA00005280"/>
    </source>
</evidence>
<evidence type="ECO:0000313" key="2">
    <source>
        <dbReference type="EnsemblMetazoa" id="PPAI003941-PA"/>
    </source>
</evidence>
<dbReference type="EnsemblMetazoa" id="PPAI003941-RA">
    <property type="protein sequence ID" value="PPAI003941-PA"/>
    <property type="gene ID" value="PPAI003941"/>
</dbReference>
<evidence type="ECO:0000313" key="3">
    <source>
        <dbReference type="Proteomes" id="UP000092462"/>
    </source>
</evidence>
<dbReference type="PANTHER" id="PTHR13281">
    <property type="entry name" value="TRANSMEMBRANE PROTEIN 70, MITOCHONDRIAL"/>
    <property type="match status" value="1"/>
</dbReference>
<dbReference type="InterPro" id="IPR045325">
    <property type="entry name" value="TMEM70/TMEM186/TMEM223"/>
</dbReference>
<dbReference type="Pfam" id="PF06979">
    <property type="entry name" value="TMEM70"/>
    <property type="match status" value="1"/>
</dbReference>
<organism evidence="2 3">
    <name type="scientific">Phlebotomus papatasi</name>
    <name type="common">Sandfly</name>
    <dbReference type="NCBI Taxonomy" id="29031"/>
    <lineage>
        <taxon>Eukaryota</taxon>
        <taxon>Metazoa</taxon>
        <taxon>Ecdysozoa</taxon>
        <taxon>Arthropoda</taxon>
        <taxon>Hexapoda</taxon>
        <taxon>Insecta</taxon>
        <taxon>Pterygota</taxon>
        <taxon>Neoptera</taxon>
        <taxon>Endopterygota</taxon>
        <taxon>Diptera</taxon>
        <taxon>Nematocera</taxon>
        <taxon>Psychodoidea</taxon>
        <taxon>Psychodidae</taxon>
        <taxon>Phlebotomus</taxon>
        <taxon>Phlebotomus</taxon>
    </lineage>
</organism>
<reference evidence="2" key="1">
    <citation type="submission" date="2022-08" db="UniProtKB">
        <authorList>
            <consortium name="EnsemblMetazoa"/>
        </authorList>
    </citation>
    <scope>IDENTIFICATION</scope>
    <source>
        <strain evidence="2">Israel</strain>
    </source>
</reference>
<keyword evidence="3" id="KW-1185">Reference proteome</keyword>
<dbReference type="GO" id="GO:0033615">
    <property type="term" value="P:mitochondrial proton-transporting ATP synthase complex assembly"/>
    <property type="evidence" value="ECO:0007669"/>
    <property type="project" value="TreeGrafter"/>
</dbReference>
<accession>A0A1B0D8R8</accession>
<dbReference type="GO" id="GO:0031966">
    <property type="term" value="C:mitochondrial membrane"/>
    <property type="evidence" value="ECO:0007669"/>
    <property type="project" value="TreeGrafter"/>
</dbReference>
<dbReference type="InterPro" id="IPR009724">
    <property type="entry name" value="TMEM70"/>
</dbReference>
<evidence type="ECO:0008006" key="4">
    <source>
        <dbReference type="Google" id="ProtNLM"/>
    </source>
</evidence>
<dbReference type="VEuPathDB" id="VectorBase:PPAI003941"/>
<dbReference type="EMBL" id="AJVK01027680">
    <property type="status" value="NOT_ANNOTATED_CDS"/>
    <property type="molecule type" value="Genomic_DNA"/>
</dbReference>
<sequence>MLLARSLRVFPCSGCKNLPVLWQISGGIPNERRHNLTSVRYSSNNAEEGAEKVYSGPLTGKMKAVKVFSLTTSITGIAAQPIVIEQASNLGGTPLVVLMSGFVGFFTFVTPVLLHWITKKYVTAMTFNPKNEEYIATTISFFLTPTYIKFRIADVKVPDVPGLFTTFLVGKKALFVDPKEFTDTNHYVKIMGYDKPVDFKLELIEDPKSDAINKKDVKTP</sequence>
<proteinExistence type="inferred from homology"/>
<comment type="similarity">
    <text evidence="1">Belongs to the TMEM70 family.</text>
</comment>
<dbReference type="PANTHER" id="PTHR13281:SF0">
    <property type="entry name" value="TRANSMEMBRANE PROTEIN 70, MITOCHONDRIAL"/>
    <property type="match status" value="1"/>
</dbReference>
<dbReference type="Proteomes" id="UP000092462">
    <property type="component" value="Unassembled WGS sequence"/>
</dbReference>
<name>A0A1B0D8R8_PHLPP</name>
<dbReference type="AlphaFoldDB" id="A0A1B0D8R8"/>
<protein>
    <recommendedName>
        <fullName evidence="4">Transmembrane protein 70</fullName>
    </recommendedName>
</protein>
<dbReference type="VEuPathDB" id="VectorBase:PPAPM1_009321"/>